<proteinExistence type="predicted"/>
<gene>
    <name evidence="1" type="ORF">NE542_06805</name>
</gene>
<dbReference type="AlphaFoldDB" id="A0AAP2UHP0"/>
<sequence length="406" mass="48281">MKNLYQTMSDYFKNNPMDWNYYLNELELPKNINDARNFIKDFFAYGGKSYLIHDIIQECEPLRINHTLSVFFIGLLIKNSSYHDLKIIDDNQNEIFEFSYLWFLVSLFHDMGYVQEKDWTYKFEYRKKSKDFQNRMRINNQPINKFNKYHNYNTYYDLGIIYSSPCYFRINPIKPCSIANSRNNPCSNNSIIFNNGTIITSSMYHKSTIFNYLEYCKMNEYINHYDHGIAGGLWLYDSLVKNYYLSYISLNDDSKNIENFYINNLHFCVNQFPIFAYLADCIISHNMWFATDYGTIELYKKCGLEQLIPPHAQPISFDINPLLFILALADTLEPIKTCCDPKYELNIEPIEVLNNIECVFNQKHILLQFKNNELFKIMKDKLDGLENWLNINIEICESANKIDITF</sequence>
<reference evidence="1" key="1">
    <citation type="submission" date="2022-06" db="EMBL/GenBank/DDBJ databases">
        <title>Isolation of gut microbiota from human fecal samples.</title>
        <authorList>
            <person name="Pamer E.G."/>
            <person name="Barat B."/>
            <person name="Waligurski E."/>
            <person name="Medina S."/>
            <person name="Paddock L."/>
            <person name="Mostad J."/>
        </authorList>
    </citation>
    <scope>NUCLEOTIDE SEQUENCE</scope>
    <source>
        <strain evidence="1">DFI.6.24</strain>
    </source>
</reference>
<organism evidence="1 2">
    <name type="scientific">Faecalibacillus intestinalis</name>
    <dbReference type="NCBI Taxonomy" id="1982626"/>
    <lineage>
        <taxon>Bacteria</taxon>
        <taxon>Bacillati</taxon>
        <taxon>Bacillota</taxon>
        <taxon>Erysipelotrichia</taxon>
        <taxon>Erysipelotrichales</taxon>
        <taxon>Coprobacillaceae</taxon>
        <taxon>Faecalibacillus</taxon>
    </lineage>
</organism>
<dbReference type="EMBL" id="JANGBO010000004">
    <property type="protein sequence ID" value="MCQ5061542.1"/>
    <property type="molecule type" value="Genomic_DNA"/>
</dbReference>
<comment type="caution">
    <text evidence="1">The sequence shown here is derived from an EMBL/GenBank/DDBJ whole genome shotgun (WGS) entry which is preliminary data.</text>
</comment>
<protein>
    <submittedName>
        <fullName evidence="1">Uncharacterized protein</fullName>
    </submittedName>
</protein>
<dbReference type="Proteomes" id="UP001204814">
    <property type="component" value="Unassembled WGS sequence"/>
</dbReference>
<dbReference type="RefSeq" id="WP_117347746.1">
    <property type="nucleotide sequence ID" value="NZ_JAJDKX010000005.1"/>
</dbReference>
<accession>A0AAP2UHP0</accession>
<name>A0AAP2UHP0_9FIRM</name>
<evidence type="ECO:0000313" key="1">
    <source>
        <dbReference type="EMBL" id="MCQ5061542.1"/>
    </source>
</evidence>
<evidence type="ECO:0000313" key="2">
    <source>
        <dbReference type="Proteomes" id="UP001204814"/>
    </source>
</evidence>